<name>A0ABT4PS88_9MYCO</name>
<gene>
    <name evidence="1" type="ORF">O6P37_11220</name>
</gene>
<proteinExistence type="predicted"/>
<keyword evidence="2" id="KW-1185">Reference proteome</keyword>
<protein>
    <submittedName>
        <fullName evidence="1">DUF302 domain-containing protein</fullName>
    </submittedName>
</protein>
<evidence type="ECO:0000313" key="1">
    <source>
        <dbReference type="EMBL" id="MCZ8379436.1"/>
    </source>
</evidence>
<dbReference type="InterPro" id="IPR035923">
    <property type="entry name" value="TT1751-like_sf"/>
</dbReference>
<dbReference type="EMBL" id="JAPZPY010000003">
    <property type="protein sequence ID" value="MCZ8379436.1"/>
    <property type="molecule type" value="Genomic_DNA"/>
</dbReference>
<sequence length="180" mass="19990">MSDAKVEVTHHEMTRLDIHTAMPFGDFRTRFERAAPAFDDEVVRDLVERQAPWADMRAAMEKMAPHELIRYVTIDTTAVMSLAGNRTQAVEYLLGNHFIAESMFRHDPHALLYAPLRVLLYSDGHGDAVFSLDQPSTAFGSLGVAEISRVGLGLDDKVSALLTFLGVQVAIDPVVAQPRR</sequence>
<accession>A0ABT4PS88</accession>
<dbReference type="SUPFAM" id="SSF103247">
    <property type="entry name" value="TT1751-like"/>
    <property type="match status" value="1"/>
</dbReference>
<reference evidence="1" key="1">
    <citation type="submission" date="2022-12" db="EMBL/GenBank/DDBJ databases">
        <authorList>
            <person name="Deng Y."/>
            <person name="Zhang Y.-Q."/>
        </authorList>
    </citation>
    <scope>NUCLEOTIDE SEQUENCE</scope>
    <source>
        <strain evidence="1">CPCC 205372</strain>
    </source>
</reference>
<comment type="caution">
    <text evidence="1">The sequence shown here is derived from an EMBL/GenBank/DDBJ whole genome shotgun (WGS) entry which is preliminary data.</text>
</comment>
<dbReference type="RefSeq" id="WP_269894115.1">
    <property type="nucleotide sequence ID" value="NZ_JAPZPY010000003.1"/>
</dbReference>
<dbReference type="Proteomes" id="UP001142153">
    <property type="component" value="Unassembled WGS sequence"/>
</dbReference>
<organism evidence="1 2">
    <name type="scientific">Mycobacterium hippophais</name>
    <dbReference type="NCBI Taxonomy" id="3016340"/>
    <lineage>
        <taxon>Bacteria</taxon>
        <taxon>Bacillati</taxon>
        <taxon>Actinomycetota</taxon>
        <taxon>Actinomycetes</taxon>
        <taxon>Mycobacteriales</taxon>
        <taxon>Mycobacteriaceae</taxon>
        <taxon>Mycobacterium</taxon>
    </lineage>
</organism>
<evidence type="ECO:0000313" key="2">
    <source>
        <dbReference type="Proteomes" id="UP001142153"/>
    </source>
</evidence>